<feature type="chain" id="PRO_5029801035" evidence="1">
    <location>
        <begin position="21"/>
        <end position="112"/>
    </location>
</feature>
<name>A0A7J8LEZ1_9ROSI</name>
<reference evidence="2 3" key="1">
    <citation type="journal article" date="2019" name="Genome Biol. Evol.">
        <title>Insights into the evolution of the New World diploid cottons (Gossypium, subgenus Houzingenia) based on genome sequencing.</title>
        <authorList>
            <person name="Grover C.E."/>
            <person name="Arick M.A. 2nd"/>
            <person name="Thrash A."/>
            <person name="Conover J.L."/>
            <person name="Sanders W.S."/>
            <person name="Peterson D.G."/>
            <person name="Frelichowski J.E."/>
            <person name="Scheffler J.A."/>
            <person name="Scheffler B.E."/>
            <person name="Wendel J.F."/>
        </authorList>
    </citation>
    <scope>NUCLEOTIDE SEQUENCE [LARGE SCALE GENOMIC DNA]</scope>
    <source>
        <strain evidence="2">157</strain>
        <tissue evidence="2">Leaf</tissue>
    </source>
</reference>
<evidence type="ECO:0000256" key="1">
    <source>
        <dbReference type="SAM" id="SignalP"/>
    </source>
</evidence>
<evidence type="ECO:0000313" key="3">
    <source>
        <dbReference type="Proteomes" id="UP000593572"/>
    </source>
</evidence>
<evidence type="ECO:0000313" key="2">
    <source>
        <dbReference type="EMBL" id="MBA0550949.1"/>
    </source>
</evidence>
<dbReference type="PROSITE" id="PS51257">
    <property type="entry name" value="PROKAR_LIPOPROTEIN"/>
    <property type="match status" value="1"/>
</dbReference>
<proteinExistence type="predicted"/>
<dbReference type="AlphaFoldDB" id="A0A7J8LEZ1"/>
<sequence length="112" mass="12626">MKRSLRPLISILMPVALTTTLSCRIANPRRGVFIVSAELESTKVLIQTLQTQIFNSTLLKFAFIDIGESNSKLDIKQLLERDFSSKGRQRNFATLRSFSNHDAKSRNSNGLL</sequence>
<dbReference type="Proteomes" id="UP000593572">
    <property type="component" value="Unassembled WGS sequence"/>
</dbReference>
<organism evidence="2 3">
    <name type="scientific">Gossypium lobatum</name>
    <dbReference type="NCBI Taxonomy" id="34289"/>
    <lineage>
        <taxon>Eukaryota</taxon>
        <taxon>Viridiplantae</taxon>
        <taxon>Streptophyta</taxon>
        <taxon>Embryophyta</taxon>
        <taxon>Tracheophyta</taxon>
        <taxon>Spermatophyta</taxon>
        <taxon>Magnoliopsida</taxon>
        <taxon>eudicotyledons</taxon>
        <taxon>Gunneridae</taxon>
        <taxon>Pentapetalae</taxon>
        <taxon>rosids</taxon>
        <taxon>malvids</taxon>
        <taxon>Malvales</taxon>
        <taxon>Malvaceae</taxon>
        <taxon>Malvoideae</taxon>
        <taxon>Gossypium</taxon>
    </lineage>
</organism>
<keyword evidence="3" id="KW-1185">Reference proteome</keyword>
<dbReference type="EMBL" id="JABEZX010000002">
    <property type="protein sequence ID" value="MBA0550949.1"/>
    <property type="molecule type" value="Genomic_DNA"/>
</dbReference>
<protein>
    <submittedName>
        <fullName evidence="2">Uncharacterized protein</fullName>
    </submittedName>
</protein>
<feature type="signal peptide" evidence="1">
    <location>
        <begin position="1"/>
        <end position="20"/>
    </location>
</feature>
<accession>A0A7J8LEZ1</accession>
<feature type="non-terminal residue" evidence="2">
    <location>
        <position position="112"/>
    </location>
</feature>
<comment type="caution">
    <text evidence="2">The sequence shown here is derived from an EMBL/GenBank/DDBJ whole genome shotgun (WGS) entry which is preliminary data.</text>
</comment>
<dbReference type="PANTHER" id="PTHR46779:SF1">
    <property type="entry name" value="BETA-1,6-GALACTOSYLTRANSFERASE GALT29A"/>
    <property type="match status" value="1"/>
</dbReference>
<dbReference type="PANTHER" id="PTHR46779">
    <property type="entry name" value="BETA-1,6-GALACTOSYLTRANSFERASE GALT29A"/>
    <property type="match status" value="1"/>
</dbReference>
<keyword evidence="1" id="KW-0732">Signal</keyword>
<gene>
    <name evidence="2" type="ORF">Golob_021856</name>
</gene>